<evidence type="ECO:0000313" key="3">
    <source>
        <dbReference type="Proteomes" id="UP000734854"/>
    </source>
</evidence>
<dbReference type="EMBL" id="JACMSC010000008">
    <property type="protein sequence ID" value="KAG6510619.1"/>
    <property type="molecule type" value="Genomic_DNA"/>
</dbReference>
<name>A0A8J5GZZ4_ZINOF</name>
<feature type="signal peptide" evidence="1">
    <location>
        <begin position="1"/>
        <end position="18"/>
    </location>
</feature>
<dbReference type="PANTHER" id="PTHR36893">
    <property type="entry name" value="OS01G0275950 PROTEIN"/>
    <property type="match status" value="1"/>
</dbReference>
<protein>
    <submittedName>
        <fullName evidence="2">Uncharacterized protein</fullName>
    </submittedName>
</protein>
<dbReference type="PANTHER" id="PTHR36893:SF1">
    <property type="entry name" value="BULB-TYPE LECTIN DOMAIN-CONTAINING PROTEIN"/>
    <property type="match status" value="1"/>
</dbReference>
<sequence>MMPGLAISLLLLATCAMSQMMSVSSWCPRQSETKFVQKTNKFWEFEEQRNTWVEISLPYDLISCVDDNCSKVASIVDMDQKQSGLASQDEPEDHDAALPLRRRISLTRMSEASVWVTGQSGSIFERFWNGVKWVIAPHELPGPTARAISVFIVNQTILALSEAGQLYQLQVNENSQPIWIEFMFASLESGRTEEELSSNVQIKSGVVSHDGERLYLSTVTGTLLEISEFHPLRWEDHGRPQGGDNSAIADTGALRPGIVFTISSSGNLYEFDKGSKPSWKKHIWSDPSVNQTSLETTGGCALHGLAGAHSSSLFLLTKVEYRFVELLPD</sequence>
<organism evidence="2 3">
    <name type="scientific">Zingiber officinale</name>
    <name type="common">Ginger</name>
    <name type="synonym">Amomum zingiber</name>
    <dbReference type="NCBI Taxonomy" id="94328"/>
    <lineage>
        <taxon>Eukaryota</taxon>
        <taxon>Viridiplantae</taxon>
        <taxon>Streptophyta</taxon>
        <taxon>Embryophyta</taxon>
        <taxon>Tracheophyta</taxon>
        <taxon>Spermatophyta</taxon>
        <taxon>Magnoliopsida</taxon>
        <taxon>Liliopsida</taxon>
        <taxon>Zingiberales</taxon>
        <taxon>Zingiberaceae</taxon>
        <taxon>Zingiber</taxon>
    </lineage>
</organism>
<feature type="chain" id="PRO_5035272964" evidence="1">
    <location>
        <begin position="19"/>
        <end position="329"/>
    </location>
</feature>
<keyword evidence="3" id="KW-1185">Reference proteome</keyword>
<comment type="caution">
    <text evidence="2">The sequence shown here is derived from an EMBL/GenBank/DDBJ whole genome shotgun (WGS) entry which is preliminary data.</text>
</comment>
<dbReference type="Proteomes" id="UP000734854">
    <property type="component" value="Unassembled WGS sequence"/>
</dbReference>
<accession>A0A8J5GZZ4</accession>
<proteinExistence type="predicted"/>
<keyword evidence="1" id="KW-0732">Signal</keyword>
<evidence type="ECO:0000256" key="1">
    <source>
        <dbReference type="SAM" id="SignalP"/>
    </source>
</evidence>
<gene>
    <name evidence="2" type="ORF">ZIOFF_028644</name>
</gene>
<reference evidence="2 3" key="1">
    <citation type="submission" date="2020-08" db="EMBL/GenBank/DDBJ databases">
        <title>Plant Genome Project.</title>
        <authorList>
            <person name="Zhang R.-G."/>
        </authorList>
    </citation>
    <scope>NUCLEOTIDE SEQUENCE [LARGE SCALE GENOMIC DNA]</scope>
    <source>
        <tissue evidence="2">Rhizome</tissue>
    </source>
</reference>
<dbReference type="AlphaFoldDB" id="A0A8J5GZZ4"/>
<evidence type="ECO:0000313" key="2">
    <source>
        <dbReference type="EMBL" id="KAG6510619.1"/>
    </source>
</evidence>
<dbReference type="SUPFAM" id="SSF89372">
    <property type="entry name" value="Fucose-specific lectin"/>
    <property type="match status" value="1"/>
</dbReference>